<reference evidence="3 4" key="1">
    <citation type="journal article" date="2005" name="Nucleic Acids Res.">
        <title>Genomic blueprint of Hahella chejuensis, a marine microbe producing an algicidal agent.</title>
        <authorList>
            <person name="Jeong H."/>
            <person name="Yim J.H."/>
            <person name="Lee C."/>
            <person name="Choi S.-H."/>
            <person name="Park Y.K."/>
            <person name="Yoon S.H."/>
            <person name="Hur C.-G."/>
            <person name="Kang H.-Y."/>
            <person name="Kim D."/>
            <person name="Lee H.H."/>
            <person name="Park K.H."/>
            <person name="Park S.-H."/>
            <person name="Park H.-S."/>
            <person name="Lee H.K."/>
            <person name="Oh T.K."/>
            <person name="Kim J.F."/>
        </authorList>
    </citation>
    <scope>NUCLEOTIDE SEQUENCE [LARGE SCALE GENOMIC DNA]</scope>
    <source>
        <strain evidence="3 4">KCTC 2396</strain>
    </source>
</reference>
<dbReference type="OrthoDB" id="9979947at2"/>
<dbReference type="HOGENOM" id="CLU_1803473_0_0_6"/>
<keyword evidence="1" id="KW-0812">Transmembrane</keyword>
<dbReference type="KEGG" id="hch:HCH_03017"/>
<dbReference type="Proteomes" id="UP000000238">
    <property type="component" value="Chromosome"/>
</dbReference>
<proteinExistence type="predicted"/>
<keyword evidence="2" id="KW-0732">Signal</keyword>
<name>Q2SHU0_HAHCH</name>
<keyword evidence="1" id="KW-1133">Transmembrane helix</keyword>
<evidence type="ECO:0000313" key="4">
    <source>
        <dbReference type="Proteomes" id="UP000000238"/>
    </source>
</evidence>
<evidence type="ECO:0000256" key="2">
    <source>
        <dbReference type="SAM" id="SignalP"/>
    </source>
</evidence>
<feature type="chain" id="PRO_5004215478" evidence="2">
    <location>
        <begin position="31"/>
        <end position="143"/>
    </location>
</feature>
<dbReference type="STRING" id="349521.HCH_03017"/>
<protein>
    <submittedName>
        <fullName evidence="3">Uncharacterized protein</fullName>
    </submittedName>
</protein>
<feature type="signal peptide" evidence="2">
    <location>
        <begin position="1"/>
        <end position="30"/>
    </location>
</feature>
<keyword evidence="1" id="KW-0472">Membrane</keyword>
<dbReference type="AlphaFoldDB" id="Q2SHU0"/>
<keyword evidence="4" id="KW-1185">Reference proteome</keyword>
<dbReference type="EMBL" id="CP000155">
    <property type="protein sequence ID" value="ABC29784.1"/>
    <property type="molecule type" value="Genomic_DNA"/>
</dbReference>
<dbReference type="RefSeq" id="WP_011396853.1">
    <property type="nucleotide sequence ID" value="NC_007645.1"/>
</dbReference>
<evidence type="ECO:0000256" key="1">
    <source>
        <dbReference type="SAM" id="Phobius"/>
    </source>
</evidence>
<gene>
    <name evidence="3" type="ordered locus">HCH_03017</name>
</gene>
<accession>Q2SHU0</accession>
<dbReference type="PROSITE" id="PS51257">
    <property type="entry name" value="PROKAR_LIPOPROTEIN"/>
    <property type="match status" value="1"/>
</dbReference>
<evidence type="ECO:0000313" key="3">
    <source>
        <dbReference type="EMBL" id="ABC29784.1"/>
    </source>
</evidence>
<organism evidence="3 4">
    <name type="scientific">Hahella chejuensis (strain KCTC 2396)</name>
    <dbReference type="NCBI Taxonomy" id="349521"/>
    <lineage>
        <taxon>Bacteria</taxon>
        <taxon>Pseudomonadati</taxon>
        <taxon>Pseudomonadota</taxon>
        <taxon>Gammaproteobacteria</taxon>
        <taxon>Oceanospirillales</taxon>
        <taxon>Hahellaceae</taxon>
        <taxon>Hahella</taxon>
    </lineage>
</organism>
<feature type="transmembrane region" description="Helical" evidence="1">
    <location>
        <begin position="94"/>
        <end position="115"/>
    </location>
</feature>
<sequence length="143" mass="15748">MLSRFPQQYRWLIKPLLALWLLCASFVACAGAMAPVPGASQDASQMQSGHEHHGGVMQVAAQDDVKATQASGAMASMDCCDEHESATGAQASQLLKLMLAVTIFIFWLVLIARVIRVCRTRYRNHKLDTKPPSLQDVNCTYLK</sequence>